<reference evidence="1 2" key="1">
    <citation type="submission" date="2024-06" db="EMBL/GenBank/DDBJ databases">
        <title>Genomic Encyclopedia of Type Strains, Phase IV (KMG-IV): sequencing the most valuable type-strain genomes for metagenomic binning, comparative biology and taxonomic classification.</title>
        <authorList>
            <person name="Goeker M."/>
        </authorList>
    </citation>
    <scope>NUCLEOTIDE SEQUENCE [LARGE SCALE GENOMIC DNA]</scope>
    <source>
        <strain evidence="1 2">DSM 28102</strain>
    </source>
</reference>
<evidence type="ECO:0008006" key="3">
    <source>
        <dbReference type="Google" id="ProtNLM"/>
    </source>
</evidence>
<proteinExistence type="predicted"/>
<dbReference type="InterPro" id="IPR036249">
    <property type="entry name" value="Thioredoxin-like_sf"/>
</dbReference>
<dbReference type="Gene3D" id="3.40.30.10">
    <property type="entry name" value="Glutaredoxin"/>
    <property type="match status" value="1"/>
</dbReference>
<dbReference type="Pfam" id="PF06999">
    <property type="entry name" value="Suc_Fer-like"/>
    <property type="match status" value="1"/>
</dbReference>
<dbReference type="Proteomes" id="UP001549164">
    <property type="component" value="Unassembled WGS sequence"/>
</dbReference>
<comment type="caution">
    <text evidence="1">The sequence shown here is derived from an EMBL/GenBank/DDBJ whole genome shotgun (WGS) entry which is preliminary data.</text>
</comment>
<name>A0ABV2IGM1_9HYPH</name>
<gene>
    <name evidence="1" type="ORF">ABID12_004026</name>
</gene>
<evidence type="ECO:0000313" key="1">
    <source>
        <dbReference type="EMBL" id="MET3602059.1"/>
    </source>
</evidence>
<evidence type="ECO:0000313" key="2">
    <source>
        <dbReference type="Proteomes" id="UP001549164"/>
    </source>
</evidence>
<sequence length="285" mass="31669">MRPFCTDHARTCGEPLAGTAALAERHLFLRWPKGKWRRPRLDAVGLDDALRSALKAASGEGRYVGLVDGAVLELISFPDATRVIARDQRHATELVERWHSGAGLHGEKIPRTILCCTDAKTDACCARYGFPLFKALSAAAPAFGIDILQCTHIGGCHLAPSVIVMPDRQRYGRLAPDMVPEFLATVERGHIYLPCYSGNPALTELEQTAEAAVRHHLKASANHTPVTIESIEMHDETRASVALRFGNQKMHVEAQRRTFPIYNNCRNMDDPPKDKQRWVCELIQT</sequence>
<dbReference type="RefSeq" id="WP_354435822.1">
    <property type="nucleotide sequence ID" value="NZ_JBEPLY010000020.1"/>
</dbReference>
<keyword evidence="2" id="KW-1185">Reference proteome</keyword>
<dbReference type="SUPFAM" id="SSF52833">
    <property type="entry name" value="Thioredoxin-like"/>
    <property type="match status" value="1"/>
</dbReference>
<organism evidence="1 2">
    <name type="scientific">Martelella mangrovi</name>
    <dbReference type="NCBI Taxonomy" id="1397477"/>
    <lineage>
        <taxon>Bacteria</taxon>
        <taxon>Pseudomonadati</taxon>
        <taxon>Pseudomonadota</taxon>
        <taxon>Alphaproteobacteria</taxon>
        <taxon>Hyphomicrobiales</taxon>
        <taxon>Aurantimonadaceae</taxon>
        <taxon>Martelella</taxon>
    </lineage>
</organism>
<dbReference type="EMBL" id="JBEPLY010000020">
    <property type="protein sequence ID" value="MET3602059.1"/>
    <property type="molecule type" value="Genomic_DNA"/>
</dbReference>
<dbReference type="PANTHER" id="PTHR31902">
    <property type="entry name" value="ACTIN PATCHES DISTAL PROTEIN 1"/>
    <property type="match status" value="1"/>
</dbReference>
<dbReference type="InterPro" id="IPR009737">
    <property type="entry name" value="Aim32/Apd1-like"/>
</dbReference>
<dbReference type="PANTHER" id="PTHR31902:SF22">
    <property type="entry name" value="SLL1203 PROTEIN"/>
    <property type="match status" value="1"/>
</dbReference>
<accession>A0ABV2IGM1</accession>
<protein>
    <recommendedName>
        <fullName evidence="3">Sucrase ferredoxin</fullName>
    </recommendedName>
</protein>